<feature type="compositionally biased region" description="Polar residues" evidence="1">
    <location>
        <begin position="238"/>
        <end position="250"/>
    </location>
</feature>
<feature type="compositionally biased region" description="Basic and acidic residues" evidence="1">
    <location>
        <begin position="355"/>
        <end position="368"/>
    </location>
</feature>
<name>A0A9W9QQ89_PENBR</name>
<evidence type="ECO:0008006" key="4">
    <source>
        <dbReference type="Google" id="ProtNLM"/>
    </source>
</evidence>
<feature type="compositionally biased region" description="Polar residues" evidence="1">
    <location>
        <begin position="1047"/>
        <end position="1056"/>
    </location>
</feature>
<feature type="compositionally biased region" description="Polar residues" evidence="1">
    <location>
        <begin position="1149"/>
        <end position="1169"/>
    </location>
</feature>
<feature type="region of interest" description="Disordered" evidence="1">
    <location>
        <begin position="153"/>
        <end position="188"/>
    </location>
</feature>
<sequence length="1305" mass="141550">MDPVTPWIAALAERSLSFYLGRRDDGIQAEDIEGCLNFSFCDIPEKTAIVVTWGQGDTSRHATLTDSQNQVDAVITRDSPNIPGAASPCPPSTKGGPRHLVELSDIKLVFIYSASPPEVELRIGRFHIRPNAVPKADAPKPKLRKVSKLKPLMNQAQRKAQQSQEGPNSHSRSGNILHDTPSSRHDQSLLSQQLPNSATQVFNSQATSHNLPAAPKEKTNKSRVSMGGSTELLAFYANPQSIQSNSNKNTIPGAGDRRRSPADSETAEVRSDHGIGRLSKTIGSTSVTKTKVNPRSTTVSMNKDARSLREGHANHAEHSASNSVDTGPTTMTERGDEQRTSKKRHRDSAGAQSHVTKEQDLRLEDSRHMRPPSPSKKRRRTNAEEATVVDSTGVERSPTEHVLSVSNAPGIGNTSVTAGISAINHWEGMTAIPSSEVEIPKNQLELLEQLKWYPQKPGVSAPLCHVPPHLLSRWNDMARRRDRRANQLENQSDEIPDLAPTPTPQGTNPSTVDSASESEELSWASSSREGSPRTALPEDTPPRQIVAGNENETPALTATQDSVSQSKPNDDVDLKSRTQDSLSDARSVVVGSADALNPAAEVHSPPRDPAPTIPPKTSSPRRIAGSASYPRVEVVVPRIEGPDNQPSTLIRQSPRRQSNLSNAIAAPEPQERLKDEESDDSDDGMEASVPFALGQSVPMSSQPQHDPTSSGPSLPGIPEGNIQVAETPVVGTLHLQSKRDQQASLDSPGSQKLLSEDHKISSSSRIRNTYCSQESHRQIDSSQEAMHPSLLGDDTDLLRGGGFGSQPQASGSHALSQATQSPSNGLVDSSELIRRQRGSSIFHLEPSGDPSSLPHASPPPPAMSSPNKAAKDSEMSPPNLRQASKTLQSLAKAPPAVAVSRGGKAHTHSPDVEIATRRQSYLGQADKSAEAQRIFESFCSAYPLYSGDFSHFVNMCSTLHAMREKGFLKRSFLWDDFVIINLENPENLDPRPLHTMSYEDYFCKNHSIPQYKKRNLTARGIDVAASQRVTNPIASPKGLPSPPELTNKLQGKQNQSVEGEAVNVSFTASLVDKFSGLHAQSFGNAHTDRVPSPVLQPAAIQSSSTSPDDTESETPSIKEENDDDSDADFPTELSAAHTSHPNMDGEVADSTQASTDSALSAVPQNAPDQTESDVGDLDDTQEADETHHRTASIELGDDANDCNIPASSDIVPVRTSKNDSHAESPKRKRKRNTWFSSLQNLFSPKNTSPVNPPWSHDPNTPFKRWARQDQNVLQEINRRGGTKVLLDERGVICRPTYNRAPMDSQ</sequence>
<feature type="compositionally biased region" description="Basic and acidic residues" evidence="1">
    <location>
        <begin position="568"/>
        <end position="578"/>
    </location>
</feature>
<reference evidence="2" key="2">
    <citation type="journal article" date="2023" name="IMA Fungus">
        <title>Comparative genomic study of the Penicillium genus elucidates a diverse pangenome and 15 lateral gene transfer events.</title>
        <authorList>
            <person name="Petersen C."/>
            <person name="Sorensen T."/>
            <person name="Nielsen M.R."/>
            <person name="Sondergaard T.E."/>
            <person name="Sorensen J.L."/>
            <person name="Fitzpatrick D.A."/>
            <person name="Frisvad J.C."/>
            <person name="Nielsen K.L."/>
        </authorList>
    </citation>
    <scope>NUCLEOTIDE SEQUENCE</scope>
    <source>
        <strain evidence="2">IBT 35675</strain>
    </source>
</reference>
<evidence type="ECO:0000256" key="1">
    <source>
        <dbReference type="SAM" id="MobiDB-lite"/>
    </source>
</evidence>
<accession>A0A9W9QQ89</accession>
<feature type="region of interest" description="Disordered" evidence="1">
    <location>
        <begin position="1098"/>
        <end position="1233"/>
    </location>
</feature>
<keyword evidence="3" id="KW-1185">Reference proteome</keyword>
<organism evidence="2 3">
    <name type="scientific">Penicillium brevicompactum</name>
    <dbReference type="NCBI Taxonomy" id="5074"/>
    <lineage>
        <taxon>Eukaryota</taxon>
        <taxon>Fungi</taxon>
        <taxon>Dikarya</taxon>
        <taxon>Ascomycota</taxon>
        <taxon>Pezizomycotina</taxon>
        <taxon>Eurotiomycetes</taxon>
        <taxon>Eurotiomycetidae</taxon>
        <taxon>Eurotiales</taxon>
        <taxon>Aspergillaceae</taxon>
        <taxon>Penicillium</taxon>
    </lineage>
</organism>
<feature type="compositionally biased region" description="Polar residues" evidence="1">
    <location>
        <begin position="761"/>
        <end position="773"/>
    </location>
</feature>
<feature type="region of interest" description="Disordered" evidence="1">
    <location>
        <begin position="842"/>
        <end position="913"/>
    </location>
</feature>
<protein>
    <recommendedName>
        <fullName evidence="4">Telomere replication protein EST3</fullName>
    </recommendedName>
</protein>
<feature type="compositionally biased region" description="Polar residues" evidence="1">
    <location>
        <begin position="879"/>
        <end position="889"/>
    </location>
</feature>
<feature type="region of interest" description="Disordered" evidence="1">
    <location>
        <begin position="237"/>
        <end position="406"/>
    </location>
</feature>
<dbReference type="EMBL" id="JAPZBR010000008">
    <property type="protein sequence ID" value="KAJ5340604.1"/>
    <property type="molecule type" value="Genomic_DNA"/>
</dbReference>
<feature type="compositionally biased region" description="Polar residues" evidence="1">
    <location>
        <begin position="281"/>
        <end position="301"/>
    </location>
</feature>
<feature type="compositionally biased region" description="Polar residues" evidence="1">
    <location>
        <begin position="550"/>
        <end position="567"/>
    </location>
</feature>
<feature type="compositionally biased region" description="Polar residues" evidence="1">
    <location>
        <begin position="154"/>
        <end position="174"/>
    </location>
</feature>
<feature type="compositionally biased region" description="Acidic residues" evidence="1">
    <location>
        <begin position="676"/>
        <end position="685"/>
    </location>
</feature>
<proteinExistence type="predicted"/>
<comment type="caution">
    <text evidence="2">The sequence shown here is derived from an EMBL/GenBank/DDBJ whole genome shotgun (WGS) entry which is preliminary data.</text>
</comment>
<evidence type="ECO:0000313" key="2">
    <source>
        <dbReference type="EMBL" id="KAJ5340604.1"/>
    </source>
</evidence>
<dbReference type="Proteomes" id="UP001148299">
    <property type="component" value="Unassembled WGS sequence"/>
</dbReference>
<feature type="compositionally biased region" description="Polar residues" evidence="1">
    <location>
        <begin position="805"/>
        <end position="827"/>
    </location>
</feature>
<feature type="region of interest" description="Disordered" evidence="1">
    <location>
        <begin position="1027"/>
        <end position="1056"/>
    </location>
</feature>
<feature type="compositionally biased region" description="Polar residues" evidence="1">
    <location>
        <begin position="697"/>
        <end position="712"/>
    </location>
</feature>
<feature type="region of interest" description="Disordered" evidence="1">
    <location>
        <begin position="736"/>
        <end position="828"/>
    </location>
</feature>
<feature type="compositionally biased region" description="Basic and acidic residues" evidence="1">
    <location>
        <begin position="303"/>
        <end position="318"/>
    </location>
</feature>
<feature type="compositionally biased region" description="Basic and acidic residues" evidence="1">
    <location>
        <begin position="1216"/>
        <end position="1225"/>
    </location>
</feature>
<feature type="compositionally biased region" description="Acidic residues" evidence="1">
    <location>
        <begin position="1120"/>
        <end position="1129"/>
    </location>
</feature>
<feature type="compositionally biased region" description="Polar residues" evidence="1">
    <location>
        <begin position="319"/>
        <end position="332"/>
    </location>
</feature>
<feature type="compositionally biased region" description="Acidic residues" evidence="1">
    <location>
        <begin position="1170"/>
        <end position="1183"/>
    </location>
</feature>
<feature type="compositionally biased region" description="Polar residues" evidence="1">
    <location>
        <begin position="504"/>
        <end position="513"/>
    </location>
</feature>
<gene>
    <name evidence="2" type="ORF">N7541_009728</name>
</gene>
<feature type="compositionally biased region" description="Basic and acidic residues" evidence="1">
    <location>
        <begin position="255"/>
        <end position="275"/>
    </location>
</feature>
<feature type="compositionally biased region" description="Polar residues" evidence="1">
    <location>
        <begin position="644"/>
        <end position="662"/>
    </location>
</feature>
<evidence type="ECO:0000313" key="3">
    <source>
        <dbReference type="Proteomes" id="UP001148299"/>
    </source>
</evidence>
<reference evidence="2" key="1">
    <citation type="submission" date="2022-12" db="EMBL/GenBank/DDBJ databases">
        <authorList>
            <person name="Petersen C."/>
        </authorList>
    </citation>
    <scope>NUCLEOTIDE SEQUENCE</scope>
    <source>
        <strain evidence="2">IBT 35675</strain>
    </source>
</reference>
<feature type="region of interest" description="Disordered" evidence="1">
    <location>
        <begin position="484"/>
        <end position="720"/>
    </location>
</feature>
<feature type="compositionally biased region" description="Polar residues" evidence="1">
    <location>
        <begin position="742"/>
        <end position="753"/>
    </location>
</feature>